<keyword evidence="1" id="KW-0732">Signal</keyword>
<accession>A0A9W9G152</accession>
<organism evidence="2 3">
    <name type="scientific">Penicillium argentinense</name>
    <dbReference type="NCBI Taxonomy" id="1131581"/>
    <lineage>
        <taxon>Eukaryota</taxon>
        <taxon>Fungi</taxon>
        <taxon>Dikarya</taxon>
        <taxon>Ascomycota</taxon>
        <taxon>Pezizomycotina</taxon>
        <taxon>Eurotiomycetes</taxon>
        <taxon>Eurotiomycetidae</taxon>
        <taxon>Eurotiales</taxon>
        <taxon>Aspergillaceae</taxon>
        <taxon>Penicillium</taxon>
    </lineage>
</organism>
<reference evidence="2" key="2">
    <citation type="journal article" date="2023" name="IMA Fungus">
        <title>Comparative genomic study of the Penicillium genus elucidates a diverse pangenome and 15 lateral gene transfer events.</title>
        <authorList>
            <person name="Petersen C."/>
            <person name="Sorensen T."/>
            <person name="Nielsen M.R."/>
            <person name="Sondergaard T.E."/>
            <person name="Sorensen J.L."/>
            <person name="Fitzpatrick D.A."/>
            <person name="Frisvad J.C."/>
            <person name="Nielsen K.L."/>
        </authorList>
    </citation>
    <scope>NUCLEOTIDE SEQUENCE</scope>
    <source>
        <strain evidence="2">IBT 30761</strain>
    </source>
</reference>
<dbReference type="Proteomes" id="UP001149074">
    <property type="component" value="Unassembled WGS sequence"/>
</dbReference>
<feature type="chain" id="PRO_5040968188" evidence="1">
    <location>
        <begin position="20"/>
        <end position="134"/>
    </location>
</feature>
<dbReference type="GeneID" id="81353833"/>
<keyword evidence="3" id="KW-1185">Reference proteome</keyword>
<gene>
    <name evidence="2" type="ORF">N7532_002360</name>
</gene>
<protein>
    <submittedName>
        <fullName evidence="2">Uncharacterized protein</fullName>
    </submittedName>
</protein>
<dbReference type="EMBL" id="JAPQKI010000003">
    <property type="protein sequence ID" value="KAJ5109715.1"/>
    <property type="molecule type" value="Genomic_DNA"/>
</dbReference>
<sequence length="134" mass="15115">MHLSKSLTFVVFLTSFADSHPQTDMSKRDLINPDDPYLSKDQQCTYKAEFSAIYKFNVVINDAKAFTKYYCGHGFLDNMHGEACTVTNWGCNYDGDSMNANFQTDLGCDPGDIESAISKAFGGKFVHCNEYFHF</sequence>
<evidence type="ECO:0000313" key="2">
    <source>
        <dbReference type="EMBL" id="KAJ5109715.1"/>
    </source>
</evidence>
<feature type="signal peptide" evidence="1">
    <location>
        <begin position="1"/>
        <end position="19"/>
    </location>
</feature>
<comment type="caution">
    <text evidence="2">The sequence shown here is derived from an EMBL/GenBank/DDBJ whole genome shotgun (WGS) entry which is preliminary data.</text>
</comment>
<reference evidence="2" key="1">
    <citation type="submission" date="2022-11" db="EMBL/GenBank/DDBJ databases">
        <authorList>
            <person name="Petersen C."/>
        </authorList>
    </citation>
    <scope>NUCLEOTIDE SEQUENCE</scope>
    <source>
        <strain evidence="2">IBT 30761</strain>
    </source>
</reference>
<name>A0A9W9G152_9EURO</name>
<proteinExistence type="predicted"/>
<dbReference type="AlphaFoldDB" id="A0A9W9G152"/>
<dbReference type="RefSeq" id="XP_056477826.1">
    <property type="nucleotide sequence ID" value="XM_056614854.1"/>
</dbReference>
<evidence type="ECO:0000313" key="3">
    <source>
        <dbReference type="Proteomes" id="UP001149074"/>
    </source>
</evidence>
<evidence type="ECO:0000256" key="1">
    <source>
        <dbReference type="SAM" id="SignalP"/>
    </source>
</evidence>
<dbReference type="OrthoDB" id="4491197at2759"/>